<comment type="caution">
    <text evidence="2">The sequence shown here is derived from an EMBL/GenBank/DDBJ whole genome shotgun (WGS) entry which is preliminary data.</text>
</comment>
<feature type="region of interest" description="Disordered" evidence="1">
    <location>
        <begin position="1"/>
        <end position="46"/>
    </location>
</feature>
<name>A0A9N8Z2X9_FUNMO</name>
<feature type="compositionally biased region" description="Basic and acidic residues" evidence="1">
    <location>
        <begin position="1"/>
        <end position="24"/>
    </location>
</feature>
<protein>
    <submittedName>
        <fullName evidence="2">12894_t:CDS:1</fullName>
    </submittedName>
</protein>
<organism evidence="2 3">
    <name type="scientific">Funneliformis mosseae</name>
    <name type="common">Endomycorrhizal fungus</name>
    <name type="synonym">Glomus mosseae</name>
    <dbReference type="NCBI Taxonomy" id="27381"/>
    <lineage>
        <taxon>Eukaryota</taxon>
        <taxon>Fungi</taxon>
        <taxon>Fungi incertae sedis</taxon>
        <taxon>Mucoromycota</taxon>
        <taxon>Glomeromycotina</taxon>
        <taxon>Glomeromycetes</taxon>
        <taxon>Glomerales</taxon>
        <taxon>Glomeraceae</taxon>
        <taxon>Funneliformis</taxon>
    </lineage>
</organism>
<feature type="compositionally biased region" description="Polar residues" evidence="1">
    <location>
        <begin position="25"/>
        <end position="46"/>
    </location>
</feature>
<keyword evidence="3" id="KW-1185">Reference proteome</keyword>
<sequence length="46" mass="5365">MKDIGNRGEEYSQKEQKYSHHEKLSISQIIFTPSGREASNTQQLNR</sequence>
<evidence type="ECO:0000256" key="1">
    <source>
        <dbReference type="SAM" id="MobiDB-lite"/>
    </source>
</evidence>
<gene>
    <name evidence="2" type="ORF">FMOSSE_LOCUS2386</name>
</gene>
<dbReference type="AlphaFoldDB" id="A0A9N8Z2X9"/>
<evidence type="ECO:0000313" key="2">
    <source>
        <dbReference type="EMBL" id="CAG8468284.1"/>
    </source>
</evidence>
<accession>A0A9N8Z2X9</accession>
<reference evidence="2" key="1">
    <citation type="submission" date="2021-06" db="EMBL/GenBank/DDBJ databases">
        <authorList>
            <person name="Kallberg Y."/>
            <person name="Tangrot J."/>
            <person name="Rosling A."/>
        </authorList>
    </citation>
    <scope>NUCLEOTIDE SEQUENCE</scope>
    <source>
        <strain evidence="2">87-6 pot B 2015</strain>
    </source>
</reference>
<dbReference type="Proteomes" id="UP000789375">
    <property type="component" value="Unassembled WGS sequence"/>
</dbReference>
<proteinExistence type="predicted"/>
<evidence type="ECO:0000313" key="3">
    <source>
        <dbReference type="Proteomes" id="UP000789375"/>
    </source>
</evidence>
<dbReference type="EMBL" id="CAJVPP010000310">
    <property type="protein sequence ID" value="CAG8468284.1"/>
    <property type="molecule type" value="Genomic_DNA"/>
</dbReference>